<keyword evidence="2" id="KW-0732">Signal</keyword>
<dbReference type="InterPro" id="IPR010562">
    <property type="entry name" value="Haemolymph_juvenile_hormone-bd"/>
</dbReference>
<reference evidence="3 4" key="1">
    <citation type="submission" date="2017-07" db="EMBL/GenBank/DDBJ databases">
        <authorList>
            <person name="Talla V."/>
            <person name="Backstrom N."/>
        </authorList>
    </citation>
    <scope>NUCLEOTIDE SEQUENCE [LARGE SCALE GENOMIC DNA]</scope>
</reference>
<dbReference type="Proteomes" id="UP000324832">
    <property type="component" value="Unassembled WGS sequence"/>
</dbReference>
<protein>
    <submittedName>
        <fullName evidence="3">Uncharacterized protein</fullName>
    </submittedName>
</protein>
<dbReference type="EMBL" id="FZQP02001048">
    <property type="protein sequence ID" value="VVC91426.1"/>
    <property type="molecule type" value="Genomic_DNA"/>
</dbReference>
<feature type="signal peptide" evidence="2">
    <location>
        <begin position="1"/>
        <end position="19"/>
    </location>
</feature>
<proteinExistence type="predicted"/>
<evidence type="ECO:0000256" key="2">
    <source>
        <dbReference type="SAM" id="SignalP"/>
    </source>
</evidence>
<dbReference type="InterPro" id="IPR038606">
    <property type="entry name" value="To_sf"/>
</dbReference>
<accession>A0A5E4Q185</accession>
<dbReference type="Gene3D" id="3.15.10.30">
    <property type="entry name" value="Haemolymph juvenile hormone binding protein"/>
    <property type="match status" value="1"/>
</dbReference>
<dbReference type="PANTHER" id="PTHR11008:SF41">
    <property type="entry name" value="RE70318P"/>
    <property type="match status" value="1"/>
</dbReference>
<feature type="region of interest" description="Disordered" evidence="1">
    <location>
        <begin position="230"/>
        <end position="275"/>
    </location>
</feature>
<keyword evidence="4" id="KW-1185">Reference proteome</keyword>
<feature type="chain" id="PRO_5022942184" evidence="2">
    <location>
        <begin position="20"/>
        <end position="275"/>
    </location>
</feature>
<evidence type="ECO:0000313" key="4">
    <source>
        <dbReference type="Proteomes" id="UP000324832"/>
    </source>
</evidence>
<gene>
    <name evidence="3" type="ORF">LSINAPIS_LOCUS4097</name>
</gene>
<evidence type="ECO:0000256" key="1">
    <source>
        <dbReference type="SAM" id="MobiDB-lite"/>
    </source>
</evidence>
<dbReference type="SMART" id="SM00700">
    <property type="entry name" value="JHBP"/>
    <property type="match status" value="1"/>
</dbReference>
<dbReference type="Pfam" id="PF06585">
    <property type="entry name" value="JHBP"/>
    <property type="match status" value="1"/>
</dbReference>
<name>A0A5E4Q185_9NEOP</name>
<dbReference type="AlphaFoldDB" id="A0A5E4Q185"/>
<sequence>MGAVLYTLLFLMQVASIYSIFPKINFKCNIWDSACSTKMVQSSFPGLTSGIQEINTAVLDPLVLNHISFDIAGLKMDVNNLYIRGLKDGTFDSLSIDPISREVKVSYHVNLDGTARYNAGNLQFEVVMPFDIVKDSYGRHVVDLKGFNYSFDVKDHTRFDFTNLFYGNRAWSDAVHNFVNSNSRLVTSVYGSGILDAVNTEVFKALRTYLLANPIENVFLLDKLPASEINEKDENKEKQEMDEKDEKHEMDEKDEKSEKREIIEKDEIDENKTNN</sequence>
<dbReference type="GO" id="GO:0005615">
    <property type="term" value="C:extracellular space"/>
    <property type="evidence" value="ECO:0007669"/>
    <property type="project" value="TreeGrafter"/>
</dbReference>
<feature type="non-terminal residue" evidence="3">
    <location>
        <position position="275"/>
    </location>
</feature>
<organism evidence="3 4">
    <name type="scientific">Leptidea sinapis</name>
    <dbReference type="NCBI Taxonomy" id="189913"/>
    <lineage>
        <taxon>Eukaryota</taxon>
        <taxon>Metazoa</taxon>
        <taxon>Ecdysozoa</taxon>
        <taxon>Arthropoda</taxon>
        <taxon>Hexapoda</taxon>
        <taxon>Insecta</taxon>
        <taxon>Pterygota</taxon>
        <taxon>Neoptera</taxon>
        <taxon>Endopterygota</taxon>
        <taxon>Lepidoptera</taxon>
        <taxon>Glossata</taxon>
        <taxon>Ditrysia</taxon>
        <taxon>Papilionoidea</taxon>
        <taxon>Pieridae</taxon>
        <taxon>Dismorphiinae</taxon>
        <taxon>Leptidea</taxon>
    </lineage>
</organism>
<dbReference type="PANTHER" id="PTHR11008">
    <property type="entry name" value="PROTEIN TAKEOUT-LIKE PROTEIN"/>
    <property type="match status" value="1"/>
</dbReference>
<evidence type="ECO:0000313" key="3">
    <source>
        <dbReference type="EMBL" id="VVC91426.1"/>
    </source>
</evidence>